<dbReference type="EMBL" id="CP037901">
    <property type="protein sequence ID" value="QBP12071.1"/>
    <property type="molecule type" value="Genomic_DNA"/>
</dbReference>
<evidence type="ECO:0000313" key="9">
    <source>
        <dbReference type="EMBL" id="QBP12071.1"/>
    </source>
</evidence>
<dbReference type="Pfam" id="PF02470">
    <property type="entry name" value="MlaD"/>
    <property type="match status" value="3"/>
</dbReference>
<accession>A0A482IUR5</accession>
<evidence type="ECO:0000256" key="5">
    <source>
        <dbReference type="ARBA" id="ARBA00022989"/>
    </source>
</evidence>
<evidence type="ECO:0000313" key="10">
    <source>
        <dbReference type="Proteomes" id="UP000253772"/>
    </source>
</evidence>
<keyword evidence="6 7" id="KW-0472">Membrane</keyword>
<gene>
    <name evidence="9" type="ORF">DDF84_020040</name>
</gene>
<evidence type="ECO:0000256" key="4">
    <source>
        <dbReference type="ARBA" id="ARBA00022692"/>
    </source>
</evidence>
<dbReference type="AlphaFoldDB" id="A0A482IUR5"/>
<dbReference type="Proteomes" id="UP000253772">
    <property type="component" value="Chromosome c2"/>
</dbReference>
<dbReference type="PANTHER" id="PTHR30462">
    <property type="entry name" value="INTERMEMBRANE TRANSPORT PROTEIN PQIB-RELATED"/>
    <property type="match status" value="1"/>
</dbReference>
<dbReference type="PANTHER" id="PTHR30462:SF0">
    <property type="entry name" value="INTERMEMBRANE TRANSPORT PROTEIN YEBT"/>
    <property type="match status" value="1"/>
</dbReference>
<name>A0A482IUR5_9BURK</name>
<sequence>MTSPGQDPDTPDFPEAVAKSPSRSRWRLQLIWLVPIVAVLIGGWLAVKAVIEQGPTITVSFKTGEGLEAGKTKIKFKDVDIGLVKSVALSPDSKRVVVTAEIAKDAGRLLVDNTRFWVVRPRISGGSVSGLGTLLSGSYIATDTGTATATRHDFVGLETPPAFTSDVPGREFTLKSEDVGSLDVGSPVYFRRLQVGQITAFDLDSDGRGVTLKVFVNAPYDRFVQQGTRFWHASGVDVSLDTSGLRVNTQSVVSILIGGIGFETPYEAQDQPAAAAGSTFALFHDRVTALKRQDSVVHHYVVNFTDTVRGLAIGAPIEFRGIVIGEVTGIYTRYDPATRKFSIPVEINFYPGRFTSRYRTGAALGPVAENPRELGDFLVSQGLRMQLRNGNLLTGQLYIALDFFPNAPKAKINWNESPPEFPSIQGDLQSLQQSLTRVVAQLNSVPFAQIGQNTKDMLRNATSLLTRLDSELVPQARDTLASARSTLDSANTALGPDSALQQNTADAMKELARTAAALRSLADYLEQHPEALIRGKAEDKP</sequence>
<dbReference type="GO" id="GO:0005886">
    <property type="term" value="C:plasma membrane"/>
    <property type="evidence" value="ECO:0007669"/>
    <property type="project" value="UniProtKB-SubCell"/>
</dbReference>
<dbReference type="InterPro" id="IPR003399">
    <property type="entry name" value="Mce/MlaD"/>
</dbReference>
<dbReference type="OrthoDB" id="9806984at2"/>
<proteinExistence type="predicted"/>
<organism evidence="9 10">
    <name type="scientific">Cupriavidus metallidurans</name>
    <dbReference type="NCBI Taxonomy" id="119219"/>
    <lineage>
        <taxon>Bacteria</taxon>
        <taxon>Pseudomonadati</taxon>
        <taxon>Pseudomonadota</taxon>
        <taxon>Betaproteobacteria</taxon>
        <taxon>Burkholderiales</taxon>
        <taxon>Burkholderiaceae</taxon>
        <taxon>Cupriavidus</taxon>
    </lineage>
</organism>
<dbReference type="RefSeq" id="WP_017511274.1">
    <property type="nucleotide sequence ID" value="NZ_CP037901.1"/>
</dbReference>
<evidence type="ECO:0000256" key="6">
    <source>
        <dbReference type="ARBA" id="ARBA00023136"/>
    </source>
</evidence>
<feature type="domain" description="Mce/MlaD" evidence="8">
    <location>
        <begin position="169"/>
        <end position="245"/>
    </location>
</feature>
<evidence type="ECO:0000259" key="8">
    <source>
        <dbReference type="Pfam" id="PF02470"/>
    </source>
</evidence>
<protein>
    <submittedName>
        <fullName evidence="9">MCE family protein</fullName>
    </submittedName>
</protein>
<keyword evidence="2" id="KW-1003">Cell membrane</keyword>
<feature type="domain" description="Mce/MlaD" evidence="8">
    <location>
        <begin position="299"/>
        <end position="403"/>
    </location>
</feature>
<dbReference type="InterPro" id="IPR051800">
    <property type="entry name" value="PqiA-PqiB_transport"/>
</dbReference>
<evidence type="ECO:0000256" key="2">
    <source>
        <dbReference type="ARBA" id="ARBA00022475"/>
    </source>
</evidence>
<feature type="domain" description="Mce/MlaD" evidence="8">
    <location>
        <begin position="53"/>
        <end position="144"/>
    </location>
</feature>
<keyword evidence="3" id="KW-0997">Cell inner membrane</keyword>
<keyword evidence="5 7" id="KW-1133">Transmembrane helix</keyword>
<feature type="transmembrane region" description="Helical" evidence="7">
    <location>
        <begin position="30"/>
        <end position="51"/>
    </location>
</feature>
<keyword evidence="4 7" id="KW-0812">Transmembrane</keyword>
<comment type="subcellular location">
    <subcellularLocation>
        <location evidence="1">Cell inner membrane</location>
    </subcellularLocation>
</comment>
<evidence type="ECO:0000256" key="3">
    <source>
        <dbReference type="ARBA" id="ARBA00022519"/>
    </source>
</evidence>
<evidence type="ECO:0000256" key="7">
    <source>
        <dbReference type="SAM" id="Phobius"/>
    </source>
</evidence>
<reference evidence="9 10" key="1">
    <citation type="submission" date="2019-03" db="EMBL/GenBank/DDBJ databases">
        <title>Comparative insights into the high quality Complete genome sequence of highly metal resistant Cupriavidus metallidurans strain BS1 isolated from a gold-copper mine.</title>
        <authorList>
            <person name="Mazhar H.S."/>
            <person name="Rensing C."/>
        </authorList>
    </citation>
    <scope>NUCLEOTIDE SEQUENCE [LARGE SCALE GENOMIC DNA]</scope>
    <source>
        <strain evidence="9 10">BS1</strain>
    </source>
</reference>
<evidence type="ECO:0000256" key="1">
    <source>
        <dbReference type="ARBA" id="ARBA00004533"/>
    </source>
</evidence>